<accession>A0A9N8W7T9</accession>
<evidence type="ECO:0000256" key="3">
    <source>
        <dbReference type="ARBA" id="ARBA00022448"/>
    </source>
</evidence>
<dbReference type="AlphaFoldDB" id="A0A9N8W7T9"/>
<dbReference type="Proteomes" id="UP000789739">
    <property type="component" value="Unassembled WGS sequence"/>
</dbReference>
<evidence type="ECO:0000313" key="12">
    <source>
        <dbReference type="Proteomes" id="UP000789739"/>
    </source>
</evidence>
<dbReference type="GO" id="GO:0006862">
    <property type="term" value="P:nucleotide transport"/>
    <property type="evidence" value="ECO:0007669"/>
    <property type="project" value="InterPro"/>
</dbReference>
<gene>
    <name evidence="11" type="ORF">PBRASI_LOCUS1425</name>
</gene>
<dbReference type="SUPFAM" id="SSF103506">
    <property type="entry name" value="Mitochondrial carrier"/>
    <property type="match status" value="1"/>
</dbReference>
<evidence type="ECO:0000313" key="11">
    <source>
        <dbReference type="EMBL" id="CAG8478071.1"/>
    </source>
</evidence>
<dbReference type="OrthoDB" id="77989at2759"/>
<keyword evidence="5" id="KW-0677">Repeat</keyword>
<evidence type="ECO:0000256" key="2">
    <source>
        <dbReference type="ARBA" id="ARBA00006375"/>
    </source>
</evidence>
<evidence type="ECO:0000256" key="5">
    <source>
        <dbReference type="ARBA" id="ARBA00022737"/>
    </source>
</evidence>
<feature type="repeat" description="Solcar" evidence="8">
    <location>
        <begin position="238"/>
        <end position="330"/>
    </location>
</feature>
<proteinExistence type="inferred from homology"/>
<dbReference type="InterPro" id="IPR018108">
    <property type="entry name" value="MCP_transmembrane"/>
</dbReference>
<evidence type="ECO:0000256" key="7">
    <source>
        <dbReference type="ARBA" id="ARBA00023136"/>
    </source>
</evidence>
<evidence type="ECO:0000256" key="10">
    <source>
        <dbReference type="SAM" id="MobiDB-lite"/>
    </source>
</evidence>
<dbReference type="PROSITE" id="PS50920">
    <property type="entry name" value="SOLCAR"/>
    <property type="match status" value="1"/>
</dbReference>
<evidence type="ECO:0000256" key="9">
    <source>
        <dbReference type="RuleBase" id="RU000488"/>
    </source>
</evidence>
<feature type="region of interest" description="Disordered" evidence="10">
    <location>
        <begin position="111"/>
        <end position="148"/>
    </location>
</feature>
<dbReference type="GO" id="GO:0055085">
    <property type="term" value="P:transmembrane transport"/>
    <property type="evidence" value="ECO:0007669"/>
    <property type="project" value="InterPro"/>
</dbReference>
<evidence type="ECO:0000256" key="4">
    <source>
        <dbReference type="ARBA" id="ARBA00022692"/>
    </source>
</evidence>
<organism evidence="11 12">
    <name type="scientific">Paraglomus brasilianum</name>
    <dbReference type="NCBI Taxonomy" id="144538"/>
    <lineage>
        <taxon>Eukaryota</taxon>
        <taxon>Fungi</taxon>
        <taxon>Fungi incertae sedis</taxon>
        <taxon>Mucoromycota</taxon>
        <taxon>Glomeromycotina</taxon>
        <taxon>Glomeromycetes</taxon>
        <taxon>Paraglomerales</taxon>
        <taxon>Paraglomeraceae</taxon>
        <taxon>Paraglomus</taxon>
    </lineage>
</organism>
<dbReference type="Gene3D" id="1.50.40.10">
    <property type="entry name" value="Mitochondrial carrier domain"/>
    <property type="match status" value="1"/>
</dbReference>
<dbReference type="GO" id="GO:0016020">
    <property type="term" value="C:membrane"/>
    <property type="evidence" value="ECO:0007669"/>
    <property type="project" value="UniProtKB-SubCell"/>
</dbReference>
<evidence type="ECO:0000256" key="1">
    <source>
        <dbReference type="ARBA" id="ARBA00004141"/>
    </source>
</evidence>
<comment type="similarity">
    <text evidence="2 9">Belongs to the mitochondrial carrier (TC 2.A.29) family.</text>
</comment>
<dbReference type="InterPro" id="IPR023395">
    <property type="entry name" value="MCP_dom_sf"/>
</dbReference>
<dbReference type="PANTHER" id="PTHR45683">
    <property type="entry name" value="MITOCHONDRIAL NICOTINAMIDE ADENINE DINUCLEOTIDE TRANSPORTER 1-RELATED-RELATED"/>
    <property type="match status" value="1"/>
</dbReference>
<protein>
    <submittedName>
        <fullName evidence="11">5629_t:CDS:1</fullName>
    </submittedName>
</protein>
<name>A0A9N8W7T9_9GLOM</name>
<evidence type="ECO:0000256" key="6">
    <source>
        <dbReference type="ARBA" id="ARBA00022989"/>
    </source>
</evidence>
<comment type="caution">
    <text evidence="11">The sequence shown here is derived from an EMBL/GenBank/DDBJ whole genome shotgun (WGS) entry which is preliminary data.</text>
</comment>
<feature type="compositionally biased region" description="Acidic residues" evidence="10">
    <location>
        <begin position="112"/>
        <end position="124"/>
    </location>
</feature>
<dbReference type="Pfam" id="PF00153">
    <property type="entry name" value="Mito_carr"/>
    <property type="match status" value="1"/>
</dbReference>
<keyword evidence="6" id="KW-1133">Transmembrane helix</keyword>
<keyword evidence="12" id="KW-1185">Reference proteome</keyword>
<comment type="subcellular location">
    <subcellularLocation>
        <location evidence="1">Membrane</location>
        <topology evidence="1">Multi-pass membrane protein</topology>
    </subcellularLocation>
</comment>
<keyword evidence="3 9" id="KW-0813">Transport</keyword>
<dbReference type="EMBL" id="CAJVPI010000092">
    <property type="protein sequence ID" value="CAG8478071.1"/>
    <property type="molecule type" value="Genomic_DNA"/>
</dbReference>
<keyword evidence="7 8" id="KW-0472">Membrane</keyword>
<dbReference type="InterPro" id="IPR044712">
    <property type="entry name" value="SLC25A32-like"/>
</dbReference>
<reference evidence="11" key="1">
    <citation type="submission" date="2021-06" db="EMBL/GenBank/DDBJ databases">
        <authorList>
            <person name="Kallberg Y."/>
            <person name="Tangrot J."/>
            <person name="Rosling A."/>
        </authorList>
    </citation>
    <scope>NUCLEOTIDE SEQUENCE</scope>
    <source>
        <strain evidence="11">BR232B</strain>
    </source>
</reference>
<evidence type="ECO:0000256" key="8">
    <source>
        <dbReference type="PROSITE-ProRule" id="PRU00282"/>
    </source>
</evidence>
<sequence length="470" mass="53223">MSSASDPSPSPKYTYTPFPQSKIVHPLRPYYVPPNVDYYYTPGSNAIANNQLEQNKLVDEETHSALKELGSFALVKYVSTAISNPFEVSKTLLQVQYLPNEDVVPVVRENNLESDEESSDENLSDFDQSGRSMKPQLDPTSPAFRKRKTSDKQGYLLNTTIYDESTRPAYMLQPLDDGVWGTISILTKHKTEGWKSMWKGQFTGWLYDMAHLFLQPTIEGILNDAFDLYDDTIPLVYLDKVGPNLATLVASHIVVGVLLSPLEVARTRLIVQTSSPSQRKYKGLFDCLCQMIKEEGLSSLYWGHNLLPSIVYHTIDPLLENTIPILIDRIFHISASDSPLLYGAVQLLLNTVQLIITLPVDTIRKRLHCQIRSRVPGRRLETVVQTRQAPYVGMLDCGYRIIVEEGISQRKMMPKRGNAPKRHLQRKQTSWLDNYGIRGLYNGFSMHFTANLLMFVVQAVNGGDDDFEDI</sequence>
<keyword evidence="4 8" id="KW-0812">Transmembrane</keyword>